<keyword evidence="2" id="KW-1185">Reference proteome</keyword>
<evidence type="ECO:0000313" key="2">
    <source>
        <dbReference type="Proteomes" id="UP000499080"/>
    </source>
</evidence>
<dbReference type="Proteomes" id="UP000499080">
    <property type="component" value="Unassembled WGS sequence"/>
</dbReference>
<reference evidence="1 2" key="1">
    <citation type="journal article" date="2019" name="Sci. Rep.">
        <title>Orb-weaving spider Araneus ventricosus genome elucidates the spidroin gene catalogue.</title>
        <authorList>
            <person name="Kono N."/>
            <person name="Nakamura H."/>
            <person name="Ohtoshi R."/>
            <person name="Moran D.A.P."/>
            <person name="Shinohara A."/>
            <person name="Yoshida Y."/>
            <person name="Fujiwara M."/>
            <person name="Mori M."/>
            <person name="Tomita M."/>
            <person name="Arakawa K."/>
        </authorList>
    </citation>
    <scope>NUCLEOTIDE SEQUENCE [LARGE SCALE GENOMIC DNA]</scope>
</reference>
<evidence type="ECO:0000313" key="1">
    <source>
        <dbReference type="EMBL" id="GBM47026.1"/>
    </source>
</evidence>
<dbReference type="OrthoDB" id="6470724at2759"/>
<comment type="caution">
    <text evidence="1">The sequence shown here is derived from an EMBL/GenBank/DDBJ whole genome shotgun (WGS) entry which is preliminary data.</text>
</comment>
<gene>
    <name evidence="1" type="ORF">AVEN_152799_1</name>
</gene>
<proteinExistence type="predicted"/>
<protein>
    <submittedName>
        <fullName evidence="1">Uncharacterized protein</fullName>
    </submittedName>
</protein>
<sequence length="108" mass="12564">MKHRGKRVISNIVLWRKHIERAPQFQLHKILWVAVSSTVGLRVERQHHLQSVCGQDVFTVDQTDKKVWLVGATASTLQPRLSSKRFSADDDDDDAQHEVLLWMRQQPK</sequence>
<dbReference type="EMBL" id="BGPR01001162">
    <property type="protein sequence ID" value="GBM47026.1"/>
    <property type="molecule type" value="Genomic_DNA"/>
</dbReference>
<dbReference type="AlphaFoldDB" id="A0A4Y2G2L4"/>
<name>A0A4Y2G2L4_ARAVE</name>
<accession>A0A4Y2G2L4</accession>
<organism evidence="1 2">
    <name type="scientific">Araneus ventricosus</name>
    <name type="common">Orbweaver spider</name>
    <name type="synonym">Epeira ventricosa</name>
    <dbReference type="NCBI Taxonomy" id="182803"/>
    <lineage>
        <taxon>Eukaryota</taxon>
        <taxon>Metazoa</taxon>
        <taxon>Ecdysozoa</taxon>
        <taxon>Arthropoda</taxon>
        <taxon>Chelicerata</taxon>
        <taxon>Arachnida</taxon>
        <taxon>Araneae</taxon>
        <taxon>Araneomorphae</taxon>
        <taxon>Entelegynae</taxon>
        <taxon>Araneoidea</taxon>
        <taxon>Araneidae</taxon>
        <taxon>Araneus</taxon>
    </lineage>
</organism>